<dbReference type="Proteomes" id="UP000245962">
    <property type="component" value="Unassembled WGS sequence"/>
</dbReference>
<keyword evidence="1" id="KW-0472">Membrane</keyword>
<feature type="transmembrane region" description="Helical" evidence="1">
    <location>
        <begin position="12"/>
        <end position="33"/>
    </location>
</feature>
<feature type="transmembrane region" description="Helical" evidence="1">
    <location>
        <begin position="70"/>
        <end position="89"/>
    </location>
</feature>
<evidence type="ECO:0000313" key="2">
    <source>
        <dbReference type="EMBL" id="PVW11816.1"/>
    </source>
</evidence>
<keyword evidence="1" id="KW-1133">Transmembrane helix</keyword>
<dbReference type="RefSeq" id="WP_116695693.1">
    <property type="nucleotide sequence ID" value="NZ_QEHR01000019.1"/>
</dbReference>
<keyword evidence="1" id="KW-0812">Transmembrane</keyword>
<proteinExistence type="predicted"/>
<gene>
    <name evidence="2" type="ORF">DDV96_15530</name>
</gene>
<dbReference type="OrthoDB" id="1447802at2"/>
<dbReference type="AlphaFoldDB" id="A0A2U0HSH5"/>
<name>A0A2U0HSH5_9FLAO</name>
<evidence type="ECO:0008006" key="4">
    <source>
        <dbReference type="Google" id="ProtNLM"/>
    </source>
</evidence>
<keyword evidence="3" id="KW-1185">Reference proteome</keyword>
<feature type="transmembrane region" description="Helical" evidence="1">
    <location>
        <begin position="45"/>
        <end position="63"/>
    </location>
</feature>
<evidence type="ECO:0000313" key="3">
    <source>
        <dbReference type="Proteomes" id="UP000245962"/>
    </source>
</evidence>
<organism evidence="2 3">
    <name type="scientific">Marixanthomonas spongiae</name>
    <dbReference type="NCBI Taxonomy" id="2174845"/>
    <lineage>
        <taxon>Bacteria</taxon>
        <taxon>Pseudomonadati</taxon>
        <taxon>Bacteroidota</taxon>
        <taxon>Flavobacteriia</taxon>
        <taxon>Flavobacteriales</taxon>
        <taxon>Flavobacteriaceae</taxon>
        <taxon>Marixanthomonas</taxon>
    </lineage>
</organism>
<dbReference type="EMBL" id="QEHR01000019">
    <property type="protein sequence ID" value="PVW11816.1"/>
    <property type="molecule type" value="Genomic_DNA"/>
</dbReference>
<sequence length="131" mass="15244">MIQKFPLKILHGYVLLSVVLFLGVQSLKLFSVTSPDWVLHYLNDFLTIPIVATLCLHSVWFVKKDRSIRLNVFTTLSLVVLYSVLFEYYLPLQSHRYTADIWDVACYFLGGTVFYFLQEPMRLSKTAETID</sequence>
<accession>A0A2U0HSH5</accession>
<protein>
    <recommendedName>
        <fullName evidence="4">Magnesium citrate secondary transporter</fullName>
    </recommendedName>
</protein>
<reference evidence="2 3" key="1">
    <citation type="submission" date="2018-04" db="EMBL/GenBank/DDBJ databases">
        <title>Marixanthomonas spongiae HN-E44 sp. nov., isolated from a marine sponge.</title>
        <authorList>
            <person name="Luo L."/>
            <person name="Zhuang L."/>
        </authorList>
    </citation>
    <scope>NUCLEOTIDE SEQUENCE [LARGE SCALE GENOMIC DNA]</scope>
    <source>
        <strain evidence="2 3">HN-E44</strain>
    </source>
</reference>
<comment type="caution">
    <text evidence="2">The sequence shown here is derived from an EMBL/GenBank/DDBJ whole genome shotgun (WGS) entry which is preliminary data.</text>
</comment>
<evidence type="ECO:0000256" key="1">
    <source>
        <dbReference type="SAM" id="Phobius"/>
    </source>
</evidence>
<feature type="transmembrane region" description="Helical" evidence="1">
    <location>
        <begin position="101"/>
        <end position="117"/>
    </location>
</feature>